<accession>A0AAN9JW68</accession>
<proteinExistence type="predicted"/>
<dbReference type="AlphaFoldDB" id="A0AAN9JW68"/>
<comment type="caution">
    <text evidence="1">The sequence shown here is derived from an EMBL/GenBank/DDBJ whole genome shotgun (WGS) entry which is preliminary data.</text>
</comment>
<gene>
    <name evidence="1" type="ORF">VNO77_43076</name>
</gene>
<organism evidence="1 2">
    <name type="scientific">Canavalia gladiata</name>
    <name type="common">Sword bean</name>
    <name type="synonym">Dolichos gladiatus</name>
    <dbReference type="NCBI Taxonomy" id="3824"/>
    <lineage>
        <taxon>Eukaryota</taxon>
        <taxon>Viridiplantae</taxon>
        <taxon>Streptophyta</taxon>
        <taxon>Embryophyta</taxon>
        <taxon>Tracheophyta</taxon>
        <taxon>Spermatophyta</taxon>
        <taxon>Magnoliopsida</taxon>
        <taxon>eudicotyledons</taxon>
        <taxon>Gunneridae</taxon>
        <taxon>Pentapetalae</taxon>
        <taxon>rosids</taxon>
        <taxon>fabids</taxon>
        <taxon>Fabales</taxon>
        <taxon>Fabaceae</taxon>
        <taxon>Papilionoideae</taxon>
        <taxon>50 kb inversion clade</taxon>
        <taxon>NPAAA clade</taxon>
        <taxon>indigoferoid/millettioid clade</taxon>
        <taxon>Phaseoleae</taxon>
        <taxon>Canavalia</taxon>
    </lineage>
</organism>
<evidence type="ECO:0000313" key="2">
    <source>
        <dbReference type="Proteomes" id="UP001367508"/>
    </source>
</evidence>
<dbReference type="EMBL" id="JAYMYQ010000011">
    <property type="protein sequence ID" value="KAK7305176.1"/>
    <property type="molecule type" value="Genomic_DNA"/>
</dbReference>
<keyword evidence="2" id="KW-1185">Reference proteome</keyword>
<reference evidence="1 2" key="1">
    <citation type="submission" date="2024-01" db="EMBL/GenBank/DDBJ databases">
        <title>The genomes of 5 underutilized Papilionoideae crops provide insights into root nodulation and disease resistanc.</title>
        <authorList>
            <person name="Jiang F."/>
        </authorList>
    </citation>
    <scope>NUCLEOTIDE SEQUENCE [LARGE SCALE GENOMIC DNA]</scope>
    <source>
        <strain evidence="1">LVBAO_FW01</strain>
        <tissue evidence="1">Leaves</tissue>
    </source>
</reference>
<dbReference type="Proteomes" id="UP001367508">
    <property type="component" value="Unassembled WGS sequence"/>
</dbReference>
<protein>
    <submittedName>
        <fullName evidence="1">Uncharacterized protein</fullName>
    </submittedName>
</protein>
<evidence type="ECO:0000313" key="1">
    <source>
        <dbReference type="EMBL" id="KAK7305176.1"/>
    </source>
</evidence>
<sequence>MASVALYRLKIKGLFNISKQSNLSMTQYFAILCCKKKSRMKSQDSLVASGSMKILELKCSRLPAYEIQVPSQCKVHAAAFVEAIKGPLHTTVKGNLSVIQKQRSEI</sequence>
<name>A0AAN9JW68_CANGL</name>